<keyword evidence="1" id="KW-1133">Transmembrane helix</keyword>
<keyword evidence="3" id="KW-1185">Reference proteome</keyword>
<organism evidence="2 3">
    <name type="scientific">Marinomonas algarum</name>
    <dbReference type="NCBI Taxonomy" id="2883105"/>
    <lineage>
        <taxon>Bacteria</taxon>
        <taxon>Pseudomonadati</taxon>
        <taxon>Pseudomonadota</taxon>
        <taxon>Gammaproteobacteria</taxon>
        <taxon>Oceanospirillales</taxon>
        <taxon>Oceanospirillaceae</taxon>
        <taxon>Marinomonas</taxon>
    </lineage>
</organism>
<feature type="transmembrane region" description="Helical" evidence="1">
    <location>
        <begin position="20"/>
        <end position="40"/>
    </location>
</feature>
<evidence type="ECO:0000313" key="2">
    <source>
        <dbReference type="EMBL" id="MCB5161637.1"/>
    </source>
</evidence>
<dbReference type="AlphaFoldDB" id="A0A9X1LCM8"/>
<keyword evidence="1" id="KW-0812">Transmembrane</keyword>
<reference evidence="2" key="1">
    <citation type="submission" date="2021-10" db="EMBL/GenBank/DDBJ databases">
        <title>Marinomonas pontica sp. nov., isolated from the Black Sea.</title>
        <authorList>
            <person name="Zhao L.-H."/>
            <person name="Xue J.-H."/>
        </authorList>
    </citation>
    <scope>NUCLEOTIDE SEQUENCE</scope>
    <source>
        <strain evidence="2">E8</strain>
    </source>
</reference>
<gene>
    <name evidence="2" type="ORF">LG368_06950</name>
</gene>
<comment type="caution">
    <text evidence="2">The sequence shown here is derived from an EMBL/GenBank/DDBJ whole genome shotgun (WGS) entry which is preliminary data.</text>
</comment>
<dbReference type="EMBL" id="JAJATW010000008">
    <property type="protein sequence ID" value="MCB5161637.1"/>
    <property type="molecule type" value="Genomic_DNA"/>
</dbReference>
<dbReference type="RefSeq" id="WP_226754011.1">
    <property type="nucleotide sequence ID" value="NZ_JAJATW010000008.1"/>
</dbReference>
<feature type="transmembrane region" description="Helical" evidence="1">
    <location>
        <begin position="52"/>
        <end position="78"/>
    </location>
</feature>
<protein>
    <submittedName>
        <fullName evidence="2">Uncharacterized protein</fullName>
    </submittedName>
</protein>
<name>A0A9X1LCM8_9GAMM</name>
<evidence type="ECO:0000256" key="1">
    <source>
        <dbReference type="SAM" id="Phobius"/>
    </source>
</evidence>
<sequence length="88" mass="9822">MRHAIHKFAMKQGNNPRAALVKMIQGGIVFVFGVLILMVADRVVIASLEQEIMALFGIILAGAGVIWTFVGYFSMSILRIYHMINKKD</sequence>
<proteinExistence type="predicted"/>
<keyword evidence="1" id="KW-0472">Membrane</keyword>
<dbReference type="Proteomes" id="UP001139095">
    <property type="component" value="Unassembled WGS sequence"/>
</dbReference>
<accession>A0A9X1LCM8</accession>
<evidence type="ECO:0000313" key="3">
    <source>
        <dbReference type="Proteomes" id="UP001139095"/>
    </source>
</evidence>